<dbReference type="Proteomes" id="UP000317839">
    <property type="component" value="Unassembled WGS sequence"/>
</dbReference>
<accession>A0A545T8U3</accession>
<dbReference type="Pfam" id="PF03372">
    <property type="entry name" value="Exo_endo_phos"/>
    <property type="match status" value="1"/>
</dbReference>
<feature type="domain" description="Endonuclease/exonuclease/phosphatase" evidence="1">
    <location>
        <begin position="25"/>
        <end position="253"/>
    </location>
</feature>
<sequence length="278" mass="31746">MFSHYSEKQEMHNHKESPKNRLRLLSYNVQVGIGSHSYRDYVTQSWRHILPDSSRQSNLMEVAHWLSGYDIVALQEVDAGSIRTQFVNQVAFLAQKGGFPHWHHQQNRFIGKFAAHSNGLLAKHPVTHIVHHQLPGRIKGRGALQATFGQGDHQLMVLSVHLALSPQARKKQLRYISELLIDHPYFIIMGDMNCSQSTAAEEFAKHGLDVKVGNSLHPTFPRWKPKHHFDQIWVSDKLNIVKCQVMDLGVSDHLPIAIEIEIPEDLHGIKSIPPRFIN</sequence>
<evidence type="ECO:0000259" key="1">
    <source>
        <dbReference type="Pfam" id="PF03372"/>
    </source>
</evidence>
<dbReference type="PANTHER" id="PTHR14859">
    <property type="entry name" value="CALCOFLUOR WHITE HYPERSENSITIVE PROTEIN PRECURSOR"/>
    <property type="match status" value="1"/>
</dbReference>
<dbReference type="InterPro" id="IPR051916">
    <property type="entry name" value="GPI-anchor_lipid_remodeler"/>
</dbReference>
<dbReference type="InterPro" id="IPR036691">
    <property type="entry name" value="Endo/exonu/phosph_ase_sf"/>
</dbReference>
<dbReference type="OrthoDB" id="5293344at2"/>
<dbReference type="SUPFAM" id="SSF56219">
    <property type="entry name" value="DNase I-like"/>
    <property type="match status" value="1"/>
</dbReference>
<dbReference type="AlphaFoldDB" id="A0A545T8U3"/>
<keyword evidence="3" id="KW-1185">Reference proteome</keyword>
<evidence type="ECO:0000313" key="3">
    <source>
        <dbReference type="Proteomes" id="UP000317839"/>
    </source>
</evidence>
<organism evidence="2 3">
    <name type="scientific">Aliikangiella marina</name>
    <dbReference type="NCBI Taxonomy" id="1712262"/>
    <lineage>
        <taxon>Bacteria</taxon>
        <taxon>Pseudomonadati</taxon>
        <taxon>Pseudomonadota</taxon>
        <taxon>Gammaproteobacteria</taxon>
        <taxon>Oceanospirillales</taxon>
        <taxon>Pleioneaceae</taxon>
        <taxon>Aliikangiella</taxon>
    </lineage>
</organism>
<name>A0A545T8U3_9GAMM</name>
<dbReference type="RefSeq" id="WP_142942339.1">
    <property type="nucleotide sequence ID" value="NZ_VIKR01000003.1"/>
</dbReference>
<gene>
    <name evidence="2" type="ORF">FLL45_12210</name>
</gene>
<dbReference type="PANTHER" id="PTHR14859:SF15">
    <property type="entry name" value="ENDONUCLEASE_EXONUCLEASE_PHOSPHATASE DOMAIN-CONTAINING PROTEIN"/>
    <property type="match status" value="1"/>
</dbReference>
<dbReference type="Gene3D" id="3.60.10.10">
    <property type="entry name" value="Endonuclease/exonuclease/phosphatase"/>
    <property type="match status" value="1"/>
</dbReference>
<dbReference type="GO" id="GO:0003824">
    <property type="term" value="F:catalytic activity"/>
    <property type="evidence" value="ECO:0007669"/>
    <property type="project" value="InterPro"/>
</dbReference>
<dbReference type="GO" id="GO:0006506">
    <property type="term" value="P:GPI anchor biosynthetic process"/>
    <property type="evidence" value="ECO:0007669"/>
    <property type="project" value="TreeGrafter"/>
</dbReference>
<comment type="caution">
    <text evidence="2">The sequence shown here is derived from an EMBL/GenBank/DDBJ whole genome shotgun (WGS) entry which is preliminary data.</text>
</comment>
<evidence type="ECO:0000313" key="2">
    <source>
        <dbReference type="EMBL" id="TQV73631.1"/>
    </source>
</evidence>
<dbReference type="InterPro" id="IPR005135">
    <property type="entry name" value="Endo/exonuclease/phosphatase"/>
</dbReference>
<protein>
    <submittedName>
        <fullName evidence="2">EEP domain-containing protein</fullName>
    </submittedName>
</protein>
<proteinExistence type="predicted"/>
<dbReference type="GO" id="GO:0016020">
    <property type="term" value="C:membrane"/>
    <property type="evidence" value="ECO:0007669"/>
    <property type="project" value="GOC"/>
</dbReference>
<dbReference type="EMBL" id="VIKR01000003">
    <property type="protein sequence ID" value="TQV73631.1"/>
    <property type="molecule type" value="Genomic_DNA"/>
</dbReference>
<reference evidence="2 3" key="1">
    <citation type="submission" date="2019-06" db="EMBL/GenBank/DDBJ databases">
        <title>Draft genome of Aliikangiella marina GYP-15.</title>
        <authorList>
            <person name="Wang G."/>
        </authorList>
    </citation>
    <scope>NUCLEOTIDE SEQUENCE [LARGE SCALE GENOMIC DNA]</scope>
    <source>
        <strain evidence="2 3">GYP-15</strain>
    </source>
</reference>